<keyword evidence="16" id="KW-1185">Reference proteome</keyword>
<evidence type="ECO:0000256" key="9">
    <source>
        <dbReference type="ARBA" id="ARBA00023002"/>
    </source>
</evidence>
<evidence type="ECO:0000256" key="10">
    <source>
        <dbReference type="ARBA" id="ARBA00023004"/>
    </source>
</evidence>
<evidence type="ECO:0000256" key="7">
    <source>
        <dbReference type="ARBA" id="ARBA00022827"/>
    </source>
</evidence>
<dbReference type="PANTHER" id="PTHR47354:SF6">
    <property type="entry name" value="NADH OXIDOREDUCTASE HCR"/>
    <property type="match status" value="1"/>
</dbReference>
<gene>
    <name evidence="15" type="ORF">HF519_28600</name>
</gene>
<evidence type="ECO:0000256" key="1">
    <source>
        <dbReference type="ARBA" id="ARBA00001974"/>
    </source>
</evidence>
<keyword evidence="9" id="KW-0560">Oxidoreductase</keyword>
<evidence type="ECO:0000256" key="8">
    <source>
        <dbReference type="ARBA" id="ARBA00022989"/>
    </source>
</evidence>
<evidence type="ECO:0000259" key="14">
    <source>
        <dbReference type="PROSITE" id="PS51384"/>
    </source>
</evidence>
<evidence type="ECO:0000313" key="15">
    <source>
        <dbReference type="EMBL" id="NMH95436.1"/>
    </source>
</evidence>
<keyword evidence="12 13" id="KW-0472">Membrane</keyword>
<organism evidence="15 16">
    <name type="scientific">Pseudonocardia bannensis</name>
    <dbReference type="NCBI Taxonomy" id="630973"/>
    <lineage>
        <taxon>Bacteria</taxon>
        <taxon>Bacillati</taxon>
        <taxon>Actinomycetota</taxon>
        <taxon>Actinomycetes</taxon>
        <taxon>Pseudonocardiales</taxon>
        <taxon>Pseudonocardiaceae</taxon>
        <taxon>Pseudonocardia</taxon>
    </lineage>
</organism>
<dbReference type="AlphaFoldDB" id="A0A848DSQ3"/>
<evidence type="ECO:0000256" key="13">
    <source>
        <dbReference type="SAM" id="Phobius"/>
    </source>
</evidence>
<evidence type="ECO:0000256" key="5">
    <source>
        <dbReference type="ARBA" id="ARBA00022714"/>
    </source>
</evidence>
<dbReference type="InterPro" id="IPR013130">
    <property type="entry name" value="Fe3_Rdtase_TM_dom"/>
</dbReference>
<feature type="transmembrane region" description="Helical" evidence="13">
    <location>
        <begin position="177"/>
        <end position="196"/>
    </location>
</feature>
<dbReference type="Gene3D" id="3.40.50.80">
    <property type="entry name" value="Nucleotide-binding domain of ferredoxin-NADP reductase (FNR) module"/>
    <property type="match status" value="1"/>
</dbReference>
<evidence type="ECO:0000256" key="2">
    <source>
        <dbReference type="ARBA" id="ARBA00004141"/>
    </source>
</evidence>
<evidence type="ECO:0000256" key="4">
    <source>
        <dbReference type="ARBA" id="ARBA00022692"/>
    </source>
</evidence>
<dbReference type="InterPro" id="IPR008333">
    <property type="entry name" value="Cbr1-like_FAD-bd_dom"/>
</dbReference>
<dbReference type="Gene3D" id="2.40.30.10">
    <property type="entry name" value="Translation factors"/>
    <property type="match status" value="1"/>
</dbReference>
<sequence>MIRPAYRALWAMSFVTVLLAPLLLATGAGGSSGMAMELALVLGLVPTSAIVVVVVIGSRVRSLTTAFGIERLMRLHRYLGLLALILVLVHVAMVLLADPRNIALLDLTSAPGRARAATVATVAMVVLVALAVLRRRMTLRYEVWRALHVLLAATVVTGGALHVFLLDHLVRNPLMRTVFVVMLLGLLAVVVNRWVVRPLLASRDEFRVEEIRRESEAVSTIVLGPARRRQLGRRDRMTFAPGQFAWLRLHRSVLVAEEHPFSIASGTSPEGRVEFTIRHVGDYTRLLSNLRPGRTVYLDGPHGTFTVDHVQATGLVLIAGGVGITPMMSMLRTLANRGDRRPHRLVVSARTPSELLFSDEIDELTGRLNLVVVQTVTQPPEGWTGPTGRVDRQLLEAVLPGPFRRNQLDYFLCGSPGLVGGAVAALDELEIPAQRVHTEQFDMV</sequence>
<dbReference type="CDD" id="cd06198">
    <property type="entry name" value="FNR_like_3"/>
    <property type="match status" value="1"/>
</dbReference>
<dbReference type="InterPro" id="IPR001433">
    <property type="entry name" value="OxRdtase_FAD/NAD-bd"/>
</dbReference>
<comment type="subcellular location">
    <subcellularLocation>
        <location evidence="2">Membrane</location>
        <topology evidence="2">Multi-pass membrane protein</topology>
    </subcellularLocation>
</comment>
<dbReference type="GO" id="GO:0051537">
    <property type="term" value="F:2 iron, 2 sulfur cluster binding"/>
    <property type="evidence" value="ECO:0007669"/>
    <property type="project" value="UniProtKB-KW"/>
</dbReference>
<proteinExistence type="predicted"/>
<dbReference type="PROSITE" id="PS51384">
    <property type="entry name" value="FAD_FR"/>
    <property type="match status" value="1"/>
</dbReference>
<keyword evidence="3" id="KW-0285">Flavoprotein</keyword>
<keyword evidence="7" id="KW-0274">FAD</keyword>
<dbReference type="SUPFAM" id="SSF63380">
    <property type="entry name" value="Riboflavin synthase domain-like"/>
    <property type="match status" value="1"/>
</dbReference>
<protein>
    <submittedName>
        <fullName evidence="15">Integrase</fullName>
    </submittedName>
</protein>
<keyword evidence="4 13" id="KW-0812">Transmembrane</keyword>
<feature type="transmembrane region" description="Helical" evidence="13">
    <location>
        <begin position="146"/>
        <end position="165"/>
    </location>
</feature>
<dbReference type="Pfam" id="PF00175">
    <property type="entry name" value="NAD_binding_1"/>
    <property type="match status" value="1"/>
</dbReference>
<keyword evidence="10" id="KW-0408">Iron</keyword>
<keyword evidence="5" id="KW-0001">2Fe-2S</keyword>
<reference evidence="15 16" key="1">
    <citation type="submission" date="2020-04" db="EMBL/GenBank/DDBJ databases">
        <authorList>
            <person name="Klaysubun C."/>
            <person name="Duangmal K."/>
            <person name="Lipun K."/>
        </authorList>
    </citation>
    <scope>NUCLEOTIDE SEQUENCE [LARGE SCALE GENOMIC DNA]</scope>
    <source>
        <strain evidence="15 16">DSM 45300</strain>
    </source>
</reference>
<dbReference type="Pfam" id="PF00970">
    <property type="entry name" value="FAD_binding_6"/>
    <property type="match status" value="1"/>
</dbReference>
<feature type="transmembrane region" description="Helical" evidence="13">
    <location>
        <begin position="116"/>
        <end position="134"/>
    </location>
</feature>
<dbReference type="Pfam" id="PF01794">
    <property type="entry name" value="Ferric_reduct"/>
    <property type="match status" value="1"/>
</dbReference>
<keyword evidence="6" id="KW-0479">Metal-binding</keyword>
<feature type="transmembrane region" description="Helical" evidence="13">
    <location>
        <begin position="78"/>
        <end position="96"/>
    </location>
</feature>
<feature type="domain" description="FAD-binding FR-type" evidence="14">
    <location>
        <begin position="201"/>
        <end position="308"/>
    </location>
</feature>
<name>A0A848DSQ3_9PSEU</name>
<dbReference type="InterPro" id="IPR017927">
    <property type="entry name" value="FAD-bd_FR_type"/>
</dbReference>
<dbReference type="RefSeq" id="WP_169416092.1">
    <property type="nucleotide sequence ID" value="NZ_JAAXKZ010000189.1"/>
</dbReference>
<evidence type="ECO:0000256" key="11">
    <source>
        <dbReference type="ARBA" id="ARBA00023014"/>
    </source>
</evidence>
<comment type="cofactor">
    <cofactor evidence="1">
        <name>FAD</name>
        <dbReference type="ChEBI" id="CHEBI:57692"/>
    </cofactor>
</comment>
<keyword evidence="11" id="KW-0411">Iron-sulfur</keyword>
<dbReference type="PRINTS" id="PR00410">
    <property type="entry name" value="PHEHYDRXLASE"/>
</dbReference>
<comment type="caution">
    <text evidence="15">The sequence shown here is derived from an EMBL/GenBank/DDBJ whole genome shotgun (WGS) entry which is preliminary data.</text>
</comment>
<dbReference type="SUPFAM" id="SSF52343">
    <property type="entry name" value="Ferredoxin reductase-like, C-terminal NADP-linked domain"/>
    <property type="match status" value="1"/>
</dbReference>
<dbReference type="InterPro" id="IPR017938">
    <property type="entry name" value="Riboflavin_synthase-like_b-brl"/>
</dbReference>
<feature type="transmembrane region" description="Helical" evidence="13">
    <location>
        <begin position="35"/>
        <end position="57"/>
    </location>
</feature>
<evidence type="ECO:0000256" key="12">
    <source>
        <dbReference type="ARBA" id="ARBA00023136"/>
    </source>
</evidence>
<dbReference type="GO" id="GO:0046872">
    <property type="term" value="F:metal ion binding"/>
    <property type="evidence" value="ECO:0007669"/>
    <property type="project" value="UniProtKB-KW"/>
</dbReference>
<accession>A0A848DSQ3</accession>
<dbReference type="PANTHER" id="PTHR47354">
    <property type="entry name" value="NADH OXIDOREDUCTASE HCR"/>
    <property type="match status" value="1"/>
</dbReference>
<evidence type="ECO:0000256" key="6">
    <source>
        <dbReference type="ARBA" id="ARBA00022723"/>
    </source>
</evidence>
<dbReference type="InterPro" id="IPR050415">
    <property type="entry name" value="MRET"/>
</dbReference>
<dbReference type="EMBL" id="JAAXKZ010000189">
    <property type="protein sequence ID" value="NMH95436.1"/>
    <property type="molecule type" value="Genomic_DNA"/>
</dbReference>
<evidence type="ECO:0000256" key="3">
    <source>
        <dbReference type="ARBA" id="ARBA00022630"/>
    </source>
</evidence>
<dbReference type="GO" id="GO:0016020">
    <property type="term" value="C:membrane"/>
    <property type="evidence" value="ECO:0007669"/>
    <property type="project" value="UniProtKB-SubCell"/>
</dbReference>
<keyword evidence="8 13" id="KW-1133">Transmembrane helix</keyword>
<evidence type="ECO:0000313" key="16">
    <source>
        <dbReference type="Proteomes" id="UP000586918"/>
    </source>
</evidence>
<dbReference type="GO" id="GO:0016491">
    <property type="term" value="F:oxidoreductase activity"/>
    <property type="evidence" value="ECO:0007669"/>
    <property type="project" value="UniProtKB-KW"/>
</dbReference>
<dbReference type="Proteomes" id="UP000586918">
    <property type="component" value="Unassembled WGS sequence"/>
</dbReference>
<dbReference type="InterPro" id="IPR039261">
    <property type="entry name" value="FNR_nucleotide-bd"/>
</dbReference>